<dbReference type="Gene3D" id="3.30.230.30">
    <property type="entry name" value="Impact, N-terminal domain"/>
    <property type="match status" value="1"/>
</dbReference>
<dbReference type="Pfam" id="PF09186">
    <property type="entry name" value="DUF1949"/>
    <property type="match status" value="1"/>
</dbReference>
<dbReference type="KEGG" id="tbk:HF295_04210"/>
<dbReference type="Pfam" id="PF01205">
    <property type="entry name" value="Impact_N"/>
    <property type="match status" value="1"/>
</dbReference>
<organism evidence="4 5">
    <name type="scientific">Hujiaoplasma nucleasis</name>
    <dbReference type="NCBI Taxonomy" id="2725268"/>
    <lineage>
        <taxon>Bacteria</taxon>
        <taxon>Bacillati</taxon>
        <taxon>Mycoplasmatota</taxon>
        <taxon>Mollicutes</taxon>
        <taxon>Candidatus Izemoplasmatales</taxon>
        <taxon>Hujiaoplasmataceae</taxon>
        <taxon>Hujiaoplasma</taxon>
    </lineage>
</organism>
<dbReference type="InterPro" id="IPR020568">
    <property type="entry name" value="Ribosomal_Su5_D2-typ_SF"/>
</dbReference>
<evidence type="ECO:0000259" key="3">
    <source>
        <dbReference type="Pfam" id="PF09186"/>
    </source>
</evidence>
<keyword evidence="5" id="KW-1185">Reference proteome</keyword>
<dbReference type="InterPro" id="IPR023582">
    <property type="entry name" value="Impact"/>
</dbReference>
<evidence type="ECO:0000313" key="4">
    <source>
        <dbReference type="EMBL" id="QLY40108.1"/>
    </source>
</evidence>
<dbReference type="SUPFAM" id="SSF54211">
    <property type="entry name" value="Ribosomal protein S5 domain 2-like"/>
    <property type="match status" value="1"/>
</dbReference>
<sequence>MQSILGQTLYEFTEKKSRFIGLIFHVRSVQEVEDILIKVKKDYPGANHYVYAYIIDQTIQKASDDGEPQRTAGYPVLEVLNKNDLNDCLAIVIRYFGGIKLGAGGLIRAYSHSIAEAIKKATFIKKVTQYSCSLTIPYESLNDIERYLRDHAHIDHIDYSDKVNIHFKVYNHNVDQVRKHLSNLTDYEDKVKVIEEKIVYAKVND</sequence>
<dbReference type="RefSeq" id="WP_312030929.1">
    <property type="nucleotide sequence ID" value="NZ_CP051151.1"/>
</dbReference>
<evidence type="ECO:0000256" key="1">
    <source>
        <dbReference type="ARBA" id="ARBA00007665"/>
    </source>
</evidence>
<comment type="similarity">
    <text evidence="1">Belongs to the IMPACT family.</text>
</comment>
<dbReference type="PANTHER" id="PTHR16301:SF20">
    <property type="entry name" value="IMPACT FAMILY MEMBER YIGZ"/>
    <property type="match status" value="1"/>
</dbReference>
<dbReference type="InterPro" id="IPR035647">
    <property type="entry name" value="EFG_III/V"/>
</dbReference>
<feature type="domain" description="Impact N-terminal" evidence="2">
    <location>
        <begin position="15"/>
        <end position="118"/>
    </location>
</feature>
<evidence type="ECO:0000259" key="2">
    <source>
        <dbReference type="Pfam" id="PF01205"/>
    </source>
</evidence>
<dbReference type="InterPro" id="IPR020569">
    <property type="entry name" value="UPF0029_Impact_CS"/>
</dbReference>
<dbReference type="PROSITE" id="PS00910">
    <property type="entry name" value="UPF0029"/>
    <property type="match status" value="1"/>
</dbReference>
<dbReference type="PANTHER" id="PTHR16301">
    <property type="entry name" value="IMPACT-RELATED"/>
    <property type="match status" value="1"/>
</dbReference>
<dbReference type="InterPro" id="IPR015269">
    <property type="entry name" value="UPF0029_Impact_C"/>
</dbReference>
<dbReference type="InterPro" id="IPR036956">
    <property type="entry name" value="Impact_N_sf"/>
</dbReference>
<dbReference type="InterPro" id="IPR015796">
    <property type="entry name" value="Impact_YigZ-like"/>
</dbReference>
<protein>
    <submittedName>
        <fullName evidence="4">YigZ family protein</fullName>
    </submittedName>
</protein>
<dbReference type="GO" id="GO:0006446">
    <property type="term" value="P:regulation of translational initiation"/>
    <property type="evidence" value="ECO:0007669"/>
    <property type="project" value="TreeGrafter"/>
</dbReference>
<gene>
    <name evidence="4" type="ORF">HF295_04210</name>
</gene>
<feature type="domain" description="UPF0029" evidence="3">
    <location>
        <begin position="134"/>
        <end position="185"/>
    </location>
</feature>
<proteinExistence type="inferred from homology"/>
<dbReference type="AlphaFoldDB" id="A0A7L6N4D9"/>
<dbReference type="GO" id="GO:0005737">
    <property type="term" value="C:cytoplasm"/>
    <property type="evidence" value="ECO:0007669"/>
    <property type="project" value="TreeGrafter"/>
</dbReference>
<evidence type="ECO:0000313" key="5">
    <source>
        <dbReference type="Proteomes" id="UP000512167"/>
    </source>
</evidence>
<dbReference type="Proteomes" id="UP000512167">
    <property type="component" value="Chromosome"/>
</dbReference>
<dbReference type="EMBL" id="CP051151">
    <property type="protein sequence ID" value="QLY40108.1"/>
    <property type="molecule type" value="Genomic_DNA"/>
</dbReference>
<accession>A0A7L6N4D9</accession>
<dbReference type="NCBIfam" id="TIGR00257">
    <property type="entry name" value="IMPACT_YIGZ"/>
    <property type="match status" value="1"/>
</dbReference>
<name>A0A7L6N4D9_9MOLU</name>
<dbReference type="SUPFAM" id="SSF54980">
    <property type="entry name" value="EF-G C-terminal domain-like"/>
    <property type="match status" value="1"/>
</dbReference>
<dbReference type="InterPro" id="IPR001498">
    <property type="entry name" value="Impact_N"/>
</dbReference>
<reference evidence="4 5" key="1">
    <citation type="submission" date="2020-04" db="EMBL/GenBank/DDBJ databases">
        <authorList>
            <person name="Zheng R.K."/>
            <person name="Sun C.M."/>
        </authorList>
    </citation>
    <scope>NUCLEOTIDE SEQUENCE [LARGE SCALE GENOMIC DNA]</scope>
    <source>
        <strain evidence="5">zrk29</strain>
    </source>
</reference>